<dbReference type="CDD" id="cd03344">
    <property type="entry name" value="GroEL"/>
    <property type="match status" value="1"/>
</dbReference>
<protein>
    <recommendedName>
        <fullName evidence="7">60 kDa chaperonin</fullName>
    </recommendedName>
</protein>
<dbReference type="InterPro" id="IPR001844">
    <property type="entry name" value="Cpn60/GroEL"/>
</dbReference>
<dbReference type="PANTHER" id="PTHR45633">
    <property type="entry name" value="60 KDA HEAT SHOCK PROTEIN, MITOCHONDRIAL"/>
    <property type="match status" value="1"/>
</dbReference>
<evidence type="ECO:0000256" key="2">
    <source>
        <dbReference type="ARBA" id="ARBA00022741"/>
    </source>
</evidence>
<dbReference type="NCBIfam" id="NF009489">
    <property type="entry name" value="PRK12851.1"/>
    <property type="match status" value="1"/>
</dbReference>
<dbReference type="NCBIfam" id="NF009487">
    <property type="entry name" value="PRK12849.1"/>
    <property type="match status" value="1"/>
</dbReference>
<dbReference type="NCBIfam" id="TIGR02348">
    <property type="entry name" value="GroEL"/>
    <property type="match status" value="1"/>
</dbReference>
<evidence type="ECO:0000313" key="9">
    <source>
        <dbReference type="Proteomes" id="UP001149400"/>
    </source>
</evidence>
<name>A0ABT5QZH4_9GAMM</name>
<reference evidence="8" key="1">
    <citation type="submission" date="2021-12" db="EMBL/GenBank/DDBJ databases">
        <title>Enterovibrio ZSDZ35 sp. nov. and Enterovibrio ZSDZ42 sp. nov., isolated from coastal seawater in Qingdao.</title>
        <authorList>
            <person name="Zhang P."/>
        </authorList>
    </citation>
    <scope>NUCLEOTIDE SEQUENCE</scope>
    <source>
        <strain evidence="8">ZSDZ42</strain>
    </source>
</reference>
<dbReference type="Gene3D" id="3.50.7.10">
    <property type="entry name" value="GroEL"/>
    <property type="match status" value="1"/>
</dbReference>
<dbReference type="NCBIfam" id="NF000592">
    <property type="entry name" value="PRK00013.1"/>
    <property type="match status" value="1"/>
</dbReference>
<dbReference type="InterPro" id="IPR002423">
    <property type="entry name" value="Cpn60/GroEL/TCP-1"/>
</dbReference>
<dbReference type="InterPro" id="IPR018370">
    <property type="entry name" value="Chaperonin_Cpn60_CS"/>
</dbReference>
<dbReference type="InterPro" id="IPR027410">
    <property type="entry name" value="TCP-1-like_intermed_sf"/>
</dbReference>
<dbReference type="InterPro" id="IPR027409">
    <property type="entry name" value="GroEL-like_apical_dom_sf"/>
</dbReference>
<dbReference type="SUPFAM" id="SSF54849">
    <property type="entry name" value="GroEL-intermediate domain like"/>
    <property type="match status" value="1"/>
</dbReference>
<evidence type="ECO:0000256" key="3">
    <source>
        <dbReference type="ARBA" id="ARBA00022840"/>
    </source>
</evidence>
<evidence type="ECO:0000256" key="5">
    <source>
        <dbReference type="ARBA" id="ARBA00023235"/>
    </source>
</evidence>
<comment type="similarity">
    <text evidence="1 6">Belongs to the chaperonin (HSP60) family.</text>
</comment>
<comment type="subunit">
    <text evidence="7">Forms a cylinder of 14 subunits composed of two heptameric rings stacked back-to-back. Interacts with the co-chaperonin GroES.</text>
</comment>
<dbReference type="Gene3D" id="3.30.260.10">
    <property type="entry name" value="TCP-1-like chaperonin intermediate domain"/>
    <property type="match status" value="1"/>
</dbReference>
<keyword evidence="5" id="KW-0413">Isomerase</keyword>
<evidence type="ECO:0000256" key="7">
    <source>
        <dbReference type="RuleBase" id="RU000419"/>
    </source>
</evidence>
<dbReference type="PROSITE" id="PS00296">
    <property type="entry name" value="CHAPERONINS_CPN60"/>
    <property type="match status" value="1"/>
</dbReference>
<gene>
    <name evidence="8" type="primary">groL</name>
    <name evidence="8" type="ORF">LRP50_09760</name>
</gene>
<organism evidence="8 9">
    <name type="scientific">Enterovibrio gelatinilyticus</name>
    <dbReference type="NCBI Taxonomy" id="2899819"/>
    <lineage>
        <taxon>Bacteria</taxon>
        <taxon>Pseudomonadati</taxon>
        <taxon>Pseudomonadota</taxon>
        <taxon>Gammaproteobacteria</taxon>
        <taxon>Vibrionales</taxon>
        <taxon>Vibrionaceae</taxon>
        <taxon>Enterovibrio</taxon>
    </lineage>
</organism>
<comment type="caution">
    <text evidence="8">The sequence shown here is derived from an EMBL/GenBank/DDBJ whole genome shotgun (WGS) entry which is preliminary data.</text>
</comment>
<keyword evidence="2" id="KW-0547">Nucleotide-binding</keyword>
<sequence length="545" mass="58738">MKETKRGIAMHQDHLEFGEDARKRLLIGANLLADAVKVTLGPKGRNVVMRNFDQPPIITKDGVSVARKVAIKGQMEEMGASLIRAVASKANDEAGDGTTTSTVIAQAILNQGFKAQAANYNIIDIKHGIEKAIQSAVIALKDEAVPCDQEADIEHVATISANNDTSIGKIVAEAIRAVGEHGVVTIEEGKGFHTELHVVKGMQFDRGYLSPHFVNVRGKMRVEHVMPLILLVDGKLSQFDQVVPAMEIAAKQKRPLFVMAEDVEGEALSTLVVNHMRKTLEVVAVKTPGFGPRRQEILHDIAALTGATVMSAETGHDVAQISEHDFGQVEKIELSKDSFTLIKGLGSEARIADRIAQINAEIENSDSEYDMQKMTERRARLSGGIALIEVGAATETEVKEKKARVEDALHATRAAIEEGIVPGGGIALLRACETMALPDASSDDEKAGMQIALDAMKSPFRQIVKNAGLDAGVYLEKVSNQPFEFGYNAANGKFGSMLEMGVIDPAKVTRLSLQTASSIAALMLTTEALVGDTDPDYVPSHHHEH</sequence>
<accession>A0ABT5QZH4</accession>
<dbReference type="EMBL" id="JAJUBC010000009">
    <property type="protein sequence ID" value="MDD1793412.1"/>
    <property type="molecule type" value="Genomic_DNA"/>
</dbReference>
<evidence type="ECO:0000256" key="1">
    <source>
        <dbReference type="ARBA" id="ARBA00006607"/>
    </source>
</evidence>
<proteinExistence type="inferred from homology"/>
<dbReference type="Gene3D" id="1.10.560.10">
    <property type="entry name" value="GroEL-like equatorial domain"/>
    <property type="match status" value="1"/>
</dbReference>
<evidence type="ECO:0000313" key="8">
    <source>
        <dbReference type="EMBL" id="MDD1793412.1"/>
    </source>
</evidence>
<dbReference type="SUPFAM" id="SSF52029">
    <property type="entry name" value="GroEL apical domain-like"/>
    <property type="match status" value="1"/>
</dbReference>
<keyword evidence="4" id="KW-0143">Chaperone</keyword>
<evidence type="ECO:0000256" key="4">
    <source>
        <dbReference type="ARBA" id="ARBA00023186"/>
    </source>
</evidence>
<evidence type="ECO:0000256" key="6">
    <source>
        <dbReference type="RuleBase" id="RU000418"/>
    </source>
</evidence>
<dbReference type="Pfam" id="PF00118">
    <property type="entry name" value="Cpn60_TCP1"/>
    <property type="match status" value="1"/>
</dbReference>
<dbReference type="NCBIfam" id="NF009488">
    <property type="entry name" value="PRK12850.1"/>
    <property type="match status" value="1"/>
</dbReference>
<dbReference type="SUPFAM" id="SSF48592">
    <property type="entry name" value="GroEL equatorial domain-like"/>
    <property type="match status" value="1"/>
</dbReference>
<dbReference type="Proteomes" id="UP001149400">
    <property type="component" value="Unassembled WGS sequence"/>
</dbReference>
<keyword evidence="3" id="KW-0067">ATP-binding</keyword>
<dbReference type="PRINTS" id="PR00298">
    <property type="entry name" value="CHAPERONIN60"/>
</dbReference>
<dbReference type="InterPro" id="IPR027413">
    <property type="entry name" value="GROEL-like_equatorial_sf"/>
</dbReference>
<keyword evidence="9" id="KW-1185">Reference proteome</keyword>
<comment type="function">
    <text evidence="7">Together with its co-chaperonin GroES, plays an essential role in assisting protein folding. The GroEL-GroES system forms a nano-cage that allows encapsulation of the non-native substrate proteins and provides a physical environment optimized to promote and accelerate protein folding.</text>
</comment>